<proteinExistence type="predicted"/>
<gene>
    <name evidence="1" type="ordered locus">VVA0830</name>
</gene>
<dbReference type="HOGENOM" id="CLU_160670_0_0_6"/>
<dbReference type="Proteomes" id="UP000002675">
    <property type="component" value="Chromosome II"/>
</dbReference>
<sequence length="80" mass="8323">MMSYSLLSLGADTRKRALAGLKESAAREEERDQVNKNIEQAERQQTMTAAGTGASIGMMAYGPVGAAVGAAAGFVIGELF</sequence>
<dbReference type="AlphaFoldDB" id="Q7ME54"/>
<reference evidence="1 2" key="1">
    <citation type="journal article" date="2003" name="Genome Res.">
        <title>Comparative genome analysis of Vibrio vulnificus, a marine pathogen.</title>
        <authorList>
            <person name="Chen C.Y."/>
            <person name="Wu K.M."/>
            <person name="Chang Y.C."/>
            <person name="Chang C.H."/>
            <person name="Tsai H.C."/>
            <person name="Liao T.L."/>
            <person name="Liu Y.M."/>
            <person name="Chen H.J."/>
            <person name="Shen A.B."/>
            <person name="Li J.C."/>
            <person name="Su T.L."/>
            <person name="Shao C.P."/>
            <person name="Lee C.T."/>
            <person name="Hor L.I."/>
            <person name="Tsai S.F."/>
        </authorList>
    </citation>
    <scope>NUCLEOTIDE SEQUENCE [LARGE SCALE GENOMIC DNA]</scope>
    <source>
        <strain evidence="1 2">YJ016</strain>
    </source>
</reference>
<organism evidence="1 2">
    <name type="scientific">Vibrio vulnificus (strain YJ016)</name>
    <dbReference type="NCBI Taxonomy" id="196600"/>
    <lineage>
        <taxon>Bacteria</taxon>
        <taxon>Pseudomonadati</taxon>
        <taxon>Pseudomonadota</taxon>
        <taxon>Gammaproteobacteria</taxon>
        <taxon>Vibrionales</taxon>
        <taxon>Vibrionaceae</taxon>
        <taxon>Vibrio</taxon>
    </lineage>
</organism>
<evidence type="ECO:0000313" key="2">
    <source>
        <dbReference type="Proteomes" id="UP000002675"/>
    </source>
</evidence>
<dbReference type="EMBL" id="BA000038">
    <property type="protein sequence ID" value="BAC96856.1"/>
    <property type="molecule type" value="Genomic_DNA"/>
</dbReference>
<dbReference type="RefSeq" id="WP_011152142.1">
    <property type="nucleotide sequence ID" value="NC_005140.1"/>
</dbReference>
<protein>
    <recommendedName>
        <fullName evidence="3">Bacteriocin</fullName>
    </recommendedName>
</protein>
<evidence type="ECO:0008006" key="3">
    <source>
        <dbReference type="Google" id="ProtNLM"/>
    </source>
</evidence>
<accession>Q7ME54</accession>
<dbReference type="KEGG" id="vvy:VVA0830"/>
<name>Q7ME54_VIBVY</name>
<evidence type="ECO:0000313" key="1">
    <source>
        <dbReference type="EMBL" id="BAC96856.1"/>
    </source>
</evidence>